<dbReference type="InterPro" id="IPR002156">
    <property type="entry name" value="RNaseH_domain"/>
</dbReference>
<feature type="region of interest" description="Disordered" evidence="2">
    <location>
        <begin position="1201"/>
        <end position="1227"/>
    </location>
</feature>
<dbReference type="SUPFAM" id="SSF56672">
    <property type="entry name" value="DNA/RNA polymerases"/>
    <property type="match status" value="1"/>
</dbReference>
<dbReference type="Pfam" id="PF03372">
    <property type="entry name" value="Exo_endo_phos"/>
    <property type="match status" value="1"/>
</dbReference>
<feature type="domain" description="RNase H type-1" evidence="4">
    <location>
        <begin position="1267"/>
        <end position="1410"/>
    </location>
</feature>
<feature type="compositionally biased region" description="Polar residues" evidence="2">
    <location>
        <begin position="7"/>
        <end position="32"/>
    </location>
</feature>
<feature type="domain" description="Reverse transcriptase" evidence="3">
    <location>
        <begin position="624"/>
        <end position="909"/>
    </location>
</feature>
<dbReference type="EMBL" id="JAACJP010000017">
    <property type="protein sequence ID" value="KAF5379125.1"/>
    <property type="molecule type" value="Genomic_DNA"/>
</dbReference>
<name>A0A8H5H9V8_9AGAR</name>
<dbReference type="CDD" id="cd09076">
    <property type="entry name" value="L1-EN"/>
    <property type="match status" value="1"/>
</dbReference>
<dbReference type="PROSITE" id="PS50878">
    <property type="entry name" value="RT_POL"/>
    <property type="match status" value="1"/>
</dbReference>
<dbReference type="CDD" id="cd01650">
    <property type="entry name" value="RT_nLTR_like"/>
    <property type="match status" value="1"/>
</dbReference>
<dbReference type="InterPro" id="IPR043502">
    <property type="entry name" value="DNA/RNA_pol_sf"/>
</dbReference>
<dbReference type="OrthoDB" id="2752996at2759"/>
<dbReference type="InterPro" id="IPR005135">
    <property type="entry name" value="Endo/exonuclease/phosphatase"/>
</dbReference>
<evidence type="ECO:0000313" key="6">
    <source>
        <dbReference type="Proteomes" id="UP000565441"/>
    </source>
</evidence>
<dbReference type="CDD" id="cd09280">
    <property type="entry name" value="RNase_HI_eukaryote_like"/>
    <property type="match status" value="1"/>
</dbReference>
<accession>A0A8H5H9V8</accession>
<protein>
    <submittedName>
        <fullName evidence="5">Uncharacterized protein</fullName>
    </submittedName>
</protein>
<dbReference type="Gene3D" id="3.60.10.10">
    <property type="entry name" value="Endonuclease/exonuclease/phosphatase"/>
    <property type="match status" value="1"/>
</dbReference>
<dbReference type="InterPro" id="IPR036397">
    <property type="entry name" value="RNaseH_sf"/>
</dbReference>
<evidence type="ECO:0000256" key="1">
    <source>
        <dbReference type="SAM" id="Coils"/>
    </source>
</evidence>
<evidence type="ECO:0000259" key="3">
    <source>
        <dbReference type="PROSITE" id="PS50878"/>
    </source>
</evidence>
<feature type="region of interest" description="Disordered" evidence="2">
    <location>
        <begin position="1"/>
        <end position="110"/>
    </location>
</feature>
<dbReference type="GO" id="GO:0004523">
    <property type="term" value="F:RNA-DNA hybrid ribonuclease activity"/>
    <property type="evidence" value="ECO:0007669"/>
    <property type="project" value="InterPro"/>
</dbReference>
<evidence type="ECO:0000259" key="4">
    <source>
        <dbReference type="PROSITE" id="PS50879"/>
    </source>
</evidence>
<feature type="coiled-coil region" evidence="1">
    <location>
        <begin position="414"/>
        <end position="441"/>
    </location>
</feature>
<dbReference type="InterPro" id="IPR036691">
    <property type="entry name" value="Endo/exonu/phosph_ase_sf"/>
</dbReference>
<dbReference type="SUPFAM" id="SSF53098">
    <property type="entry name" value="Ribonuclease H-like"/>
    <property type="match status" value="1"/>
</dbReference>
<dbReference type="Pfam" id="PF00075">
    <property type="entry name" value="RNase_H"/>
    <property type="match status" value="1"/>
</dbReference>
<dbReference type="Pfam" id="PF00078">
    <property type="entry name" value="RVT_1"/>
    <property type="match status" value="1"/>
</dbReference>
<reference evidence="5 6" key="1">
    <citation type="journal article" date="2020" name="ISME J.">
        <title>Uncovering the hidden diversity of litter-decomposition mechanisms in mushroom-forming fungi.</title>
        <authorList>
            <person name="Floudas D."/>
            <person name="Bentzer J."/>
            <person name="Ahren D."/>
            <person name="Johansson T."/>
            <person name="Persson P."/>
            <person name="Tunlid A."/>
        </authorList>
    </citation>
    <scope>NUCLEOTIDE SEQUENCE [LARGE SCALE GENOMIC DNA]</scope>
    <source>
        <strain evidence="5 6">CBS 661.87</strain>
    </source>
</reference>
<evidence type="ECO:0000256" key="2">
    <source>
        <dbReference type="SAM" id="MobiDB-lite"/>
    </source>
</evidence>
<evidence type="ECO:0000313" key="5">
    <source>
        <dbReference type="EMBL" id="KAF5379125.1"/>
    </source>
</evidence>
<keyword evidence="1" id="KW-0175">Coiled coil</keyword>
<keyword evidence="6" id="KW-1185">Reference proteome</keyword>
<dbReference type="Gene3D" id="3.30.420.10">
    <property type="entry name" value="Ribonuclease H-like superfamily/Ribonuclease H"/>
    <property type="match status" value="1"/>
</dbReference>
<dbReference type="PANTHER" id="PTHR19446">
    <property type="entry name" value="REVERSE TRANSCRIPTASES"/>
    <property type="match status" value="1"/>
</dbReference>
<comment type="caution">
    <text evidence="5">The sequence shown here is derived from an EMBL/GenBank/DDBJ whole genome shotgun (WGS) entry which is preliminary data.</text>
</comment>
<gene>
    <name evidence="5" type="ORF">D9615_006083</name>
</gene>
<sequence length="1702" mass="192655">MGEGASPPSQSANAMQSAGNPQSAAPSSTPSGEQELEDGPTTPSSRPSQRRAGSHTIENQDEQPPNTPDIPNNTPPDPEAQPRPKGKKSKRGSLGLATLNIKGGGSASTRGKWPHLWQIMREQGLDVLAIQETHLDDTRRDAIQNTFDEYIHIMHSWDHANPNAKGIAFVLNKRTTRWKEATMKEIIPGRAILLQIPWHEENETKILGVYAPNSPGDNTKFWEDLENSWTNGEYTKPDFLLGDTNIVEDSLDRIPARAPPPAPTEALGNLKSKFDLTDGWRHTYPTTRKFTFRTEGGDSQSRLDRIYIKESLIRFSHQWEISNIGLSTDHKLVSVRVLNPAAPYLGKGRYAIPNALLKHKTLVSQILGLGLQYQEKLAELVNKPRDRENNAQREHKAFKDKVTQTVRKYARTTMPKIDKSIKNLEKDRDELLNNDEVAENDKRTTAALIDERITQLEKIRHTRARDNLAAKCRLENETNSKFWYQLNRKKQPRDTIAALRKPNTEPPELTRKSSDMAEIAKCYHERLQKEGTPEGIDLETETRDVLRHLNKSMAEHDKIELAQQICKQDVRQAIRDLPKGKSPGIDSLTHELWLLLLEKSEQPVTDDNEVFDIVTALTTVFNDIEVHGVEENTDFSKGWMCPIYKKNDRTDISNYRPITVLNSDYKIFTRALTSKLSKAVPDLIHRDQAGFMKGRRIEDQTELIKMIISRCEAQDENGAIVCLDQEKAYDKINHAFLWKSMEKFGFPNEFTSTVKHLYQNAETVVILNGETSEPYKVIRGVRQGDPLSCLLFNLAIESLAQMLRDSDLEGFQIKDERERLIATLFADDTTVYLSQNDNFPSLQNILDKWCRVSGASFNVPKTTVIPVGHADYRKSVAENRKLKANSDEIPQGIHIAKDGEPTRVLGAFVGNHVDQLDVWTPTLEKITRDLETWNKGHPTLKGRSLISKAVIGGYSQYLTRVQGMPKAVEKRLDKMSRDFLWNGSKIPPVNQATLNQPLTKGGRHCLNVSARNEAIELMKLKSYLSLDDERPRWAKVADELMGRNISTRRQVRDETSIVNHYLQNYTIKTRLSNTTLPDTLIKMLRTADKYSVSFAPIALSKDLKDKMPMWYHIGVSSDRSLVNNDEWARCQRQNHKIITVGQMSLYVNESPAPGERGHKERINCICVCCRKARALGCKNPDKCKKSGRKCLSTLSAKWNPKIDHNPQAAPGEEPDNQGPERENPNHPIAFKQNYITEKSFVNGLRVFVDKETKSNLPATQATDNSDSNLEIKVWTDGSCSANGNDNAQAGSGLWYGANDERNLAVKLPQNIEQSNNTGEAVAILLAAQNAPLDATLHVFSDSKIVIDGLTKNLEKWENKGWIGVSNKTILKAIVARLRIRKGKTLFTKVKGHSGDPGNDGADALANEGAQKNEENATQIDLGIPENFDVSGAKLDTMTQALLYRGIMEQTIVATRRNTLMHLDMVRHTVHDNTGDLPTDKRIWKSLLDKDISRNISSFLWRSMHNSYPIGDFWSNITNFEHRARCQKCNTEESMEHILTECTVSGQSTIWRLAEDMWSRKGLPWFEPTVGAQLGCALTTFKNDSGQPNQGANRFYKILMTESTHLIWKLRCEWRIGENSDPEKEPTETEVENRWYDAMNRRLKFDCLTTDNTRYGRKAVRSSLVKKTWEKTLHGESDLPDNWYRTTGVLVGRGVARPRGRNR</sequence>
<dbReference type="Proteomes" id="UP000565441">
    <property type="component" value="Unassembled WGS sequence"/>
</dbReference>
<dbReference type="InterPro" id="IPR026960">
    <property type="entry name" value="RVT-Znf"/>
</dbReference>
<feature type="compositionally biased region" description="Pro residues" evidence="2">
    <location>
        <begin position="65"/>
        <end position="81"/>
    </location>
</feature>
<dbReference type="PROSITE" id="PS50879">
    <property type="entry name" value="RNASE_H_1"/>
    <property type="match status" value="1"/>
</dbReference>
<dbReference type="SUPFAM" id="SSF56219">
    <property type="entry name" value="DNase I-like"/>
    <property type="match status" value="1"/>
</dbReference>
<proteinExistence type="predicted"/>
<dbReference type="GO" id="GO:0003676">
    <property type="term" value="F:nucleic acid binding"/>
    <property type="evidence" value="ECO:0007669"/>
    <property type="project" value="InterPro"/>
</dbReference>
<dbReference type="InterPro" id="IPR012337">
    <property type="entry name" value="RNaseH-like_sf"/>
</dbReference>
<dbReference type="Pfam" id="PF13966">
    <property type="entry name" value="zf-RVT"/>
    <property type="match status" value="1"/>
</dbReference>
<dbReference type="InterPro" id="IPR000477">
    <property type="entry name" value="RT_dom"/>
</dbReference>
<organism evidence="5 6">
    <name type="scientific">Tricholomella constricta</name>
    <dbReference type="NCBI Taxonomy" id="117010"/>
    <lineage>
        <taxon>Eukaryota</taxon>
        <taxon>Fungi</taxon>
        <taxon>Dikarya</taxon>
        <taxon>Basidiomycota</taxon>
        <taxon>Agaricomycotina</taxon>
        <taxon>Agaricomycetes</taxon>
        <taxon>Agaricomycetidae</taxon>
        <taxon>Agaricales</taxon>
        <taxon>Tricholomatineae</taxon>
        <taxon>Lyophyllaceae</taxon>
        <taxon>Tricholomella</taxon>
    </lineage>
</organism>